<dbReference type="Gene3D" id="2.30.110.10">
    <property type="entry name" value="Electron Transport, Fmn-binding Protein, Chain A"/>
    <property type="match status" value="1"/>
</dbReference>
<sequence length="169" mass="18662">METNCAPFPGAASPDPVRYRKAISHFPTGIAIVASEDDEGGIHGMTVSSFTSISLEPPTVMVSLKAGKMHQLISRQGGYGVSILREDQQSYSVHFGGRPHTLLEPDFVVRERVPTVRDSLAWFECEIIERIQVQDHTLFIAQVVACGHHEGSPLIFFASRYHRQALEGC</sequence>
<dbReference type="EMBL" id="JBHRTP010000002">
    <property type="protein sequence ID" value="MFC3106469.1"/>
    <property type="molecule type" value="Genomic_DNA"/>
</dbReference>
<dbReference type="InterPro" id="IPR002563">
    <property type="entry name" value="Flavin_Rdtase-like_dom"/>
</dbReference>
<evidence type="ECO:0000313" key="4">
    <source>
        <dbReference type="Proteomes" id="UP001595530"/>
    </source>
</evidence>
<evidence type="ECO:0000256" key="1">
    <source>
        <dbReference type="ARBA" id="ARBA00023002"/>
    </source>
</evidence>
<proteinExistence type="predicted"/>
<dbReference type="PANTHER" id="PTHR30466">
    <property type="entry name" value="FLAVIN REDUCTASE"/>
    <property type="match status" value="1"/>
</dbReference>
<comment type="caution">
    <text evidence="3">The sequence shown here is derived from an EMBL/GenBank/DDBJ whole genome shotgun (WGS) entry which is preliminary data.</text>
</comment>
<dbReference type="EC" id="1.5.1.36" evidence="3"/>
<feature type="domain" description="Flavin reductase like" evidence="2">
    <location>
        <begin position="23"/>
        <end position="163"/>
    </location>
</feature>
<dbReference type="GO" id="GO:0036382">
    <property type="term" value="F:flavin reductase (NADH) activity"/>
    <property type="evidence" value="ECO:0007669"/>
    <property type="project" value="UniProtKB-EC"/>
</dbReference>
<evidence type="ECO:0000259" key="2">
    <source>
        <dbReference type="SMART" id="SM00903"/>
    </source>
</evidence>
<dbReference type="InterPro" id="IPR012349">
    <property type="entry name" value="Split_barrel_FMN-bd"/>
</dbReference>
<reference evidence="4" key="1">
    <citation type="journal article" date="2019" name="Int. J. Syst. Evol. Microbiol.">
        <title>The Global Catalogue of Microorganisms (GCM) 10K type strain sequencing project: providing services to taxonomists for standard genome sequencing and annotation.</title>
        <authorList>
            <consortium name="The Broad Institute Genomics Platform"/>
            <consortium name="The Broad Institute Genome Sequencing Center for Infectious Disease"/>
            <person name="Wu L."/>
            <person name="Ma J."/>
        </authorList>
    </citation>
    <scope>NUCLEOTIDE SEQUENCE [LARGE SCALE GENOMIC DNA]</scope>
    <source>
        <strain evidence="4">KCTC 42986</strain>
    </source>
</reference>
<dbReference type="NCBIfam" id="NF045733">
    <property type="entry name" value="StyMonoxStyB"/>
    <property type="match status" value="1"/>
</dbReference>
<keyword evidence="3" id="KW-0503">Monooxygenase</keyword>
<keyword evidence="4" id="KW-1185">Reference proteome</keyword>
<organism evidence="3 4">
    <name type="scientific">Undibacterium arcticum</name>
    <dbReference type="NCBI Taxonomy" id="1762892"/>
    <lineage>
        <taxon>Bacteria</taxon>
        <taxon>Pseudomonadati</taxon>
        <taxon>Pseudomonadota</taxon>
        <taxon>Betaproteobacteria</taxon>
        <taxon>Burkholderiales</taxon>
        <taxon>Oxalobacteraceae</taxon>
        <taxon>Undibacterium</taxon>
    </lineage>
</organism>
<gene>
    <name evidence="3" type="primary">styB</name>
    <name evidence="3" type="ORF">ACFOFO_00595</name>
</gene>
<keyword evidence="1 3" id="KW-0560">Oxidoreductase</keyword>
<name>A0ABV7EX08_9BURK</name>
<dbReference type="InterPro" id="IPR050268">
    <property type="entry name" value="NADH-dep_flavin_reductase"/>
</dbReference>
<dbReference type="RefSeq" id="WP_390330523.1">
    <property type="nucleotide sequence ID" value="NZ_JBHRTP010000002.1"/>
</dbReference>
<evidence type="ECO:0000313" key="3">
    <source>
        <dbReference type="EMBL" id="MFC3106469.1"/>
    </source>
</evidence>
<dbReference type="SUPFAM" id="SSF50475">
    <property type="entry name" value="FMN-binding split barrel"/>
    <property type="match status" value="1"/>
</dbReference>
<dbReference type="SMART" id="SM00903">
    <property type="entry name" value="Flavin_Reduct"/>
    <property type="match status" value="1"/>
</dbReference>
<dbReference type="PANTHER" id="PTHR30466:SF1">
    <property type="entry name" value="FMN REDUCTASE (NADH) RUTF"/>
    <property type="match status" value="1"/>
</dbReference>
<dbReference type="InterPro" id="IPR054802">
    <property type="entry name" value="StyMonoxStyB"/>
</dbReference>
<dbReference type="Proteomes" id="UP001595530">
    <property type="component" value="Unassembled WGS sequence"/>
</dbReference>
<protein>
    <submittedName>
        <fullName evidence="3">Styrene monooxygenase NADH-dependent flavin reductase subunit StyB</fullName>
        <ecNumber evidence="3">1.5.1.36</ecNumber>
    </submittedName>
</protein>
<dbReference type="Pfam" id="PF01613">
    <property type="entry name" value="Flavin_Reduct"/>
    <property type="match status" value="1"/>
</dbReference>
<dbReference type="GO" id="GO:0004497">
    <property type="term" value="F:monooxygenase activity"/>
    <property type="evidence" value="ECO:0007669"/>
    <property type="project" value="UniProtKB-KW"/>
</dbReference>
<accession>A0ABV7EX08</accession>